<dbReference type="InterPro" id="IPR032812">
    <property type="entry name" value="SbsA_Ig"/>
</dbReference>
<evidence type="ECO:0000259" key="2">
    <source>
        <dbReference type="Pfam" id="PF13205"/>
    </source>
</evidence>
<proteinExistence type="predicted"/>
<protein>
    <recommendedName>
        <fullName evidence="2">SbsA Ig-like domain-containing protein</fullName>
    </recommendedName>
</protein>
<name>A0A1F4ZC84_9BACT</name>
<dbReference type="Proteomes" id="UP000177080">
    <property type="component" value="Unassembled WGS sequence"/>
</dbReference>
<comment type="caution">
    <text evidence="3">The sequence shown here is derived from an EMBL/GenBank/DDBJ whole genome shotgun (WGS) entry which is preliminary data.</text>
</comment>
<sequence length="153" mass="16972">MSSNNPKKRLLVAFFVISILSIVYIAYIANTNTPPRQPSYTINTNLQISVVNVFPSSDTIGLGDSNIAILVTFNQPVYLHQINTTIKPNIQISTILKNDQKTLVIKPSSNWKSGTEYLITITGPSNKPLLEKKIKFVHPSEFKDALYEPPGGI</sequence>
<reference evidence="3 4" key="1">
    <citation type="journal article" date="2016" name="Nat. Commun.">
        <title>Thousands of microbial genomes shed light on interconnected biogeochemical processes in an aquifer system.</title>
        <authorList>
            <person name="Anantharaman K."/>
            <person name="Brown C.T."/>
            <person name="Hug L.A."/>
            <person name="Sharon I."/>
            <person name="Castelle C.J."/>
            <person name="Probst A.J."/>
            <person name="Thomas B.C."/>
            <person name="Singh A."/>
            <person name="Wilkins M.J."/>
            <person name="Karaoz U."/>
            <person name="Brodie E.L."/>
            <person name="Williams K.H."/>
            <person name="Hubbard S.S."/>
            <person name="Banfield J.F."/>
        </authorList>
    </citation>
    <scope>NUCLEOTIDE SEQUENCE [LARGE SCALE GENOMIC DNA]</scope>
</reference>
<dbReference type="Pfam" id="PF13205">
    <property type="entry name" value="Big_5"/>
    <property type="match status" value="1"/>
</dbReference>
<dbReference type="EMBL" id="MEXN01000007">
    <property type="protein sequence ID" value="OGD03417.1"/>
    <property type="molecule type" value="Genomic_DNA"/>
</dbReference>
<evidence type="ECO:0000256" key="1">
    <source>
        <dbReference type="ARBA" id="ARBA00022729"/>
    </source>
</evidence>
<gene>
    <name evidence="3" type="ORF">A2989_01120</name>
</gene>
<evidence type="ECO:0000313" key="4">
    <source>
        <dbReference type="Proteomes" id="UP000177080"/>
    </source>
</evidence>
<keyword evidence="1" id="KW-0732">Signal</keyword>
<accession>A0A1F4ZC84</accession>
<feature type="domain" description="SbsA Ig-like" evidence="2">
    <location>
        <begin position="47"/>
        <end position="122"/>
    </location>
</feature>
<evidence type="ECO:0000313" key="3">
    <source>
        <dbReference type="EMBL" id="OGD03417.1"/>
    </source>
</evidence>
<organism evidence="3 4">
    <name type="scientific">Candidatus Amesbacteria bacterium RIFCSPLOWO2_01_FULL_48_25</name>
    <dbReference type="NCBI Taxonomy" id="1797259"/>
    <lineage>
        <taxon>Bacteria</taxon>
        <taxon>Candidatus Amesiibacteriota</taxon>
    </lineage>
</organism>
<dbReference type="AlphaFoldDB" id="A0A1F4ZC84"/>